<sequence>MMSIFCFPFFQSSDDDLLLFNPERHQFFKIIPASYMHKYHKLRILCGWELPGAQ</sequence>
<dbReference type="Proteomes" id="UP000008199">
    <property type="component" value="Chromosome"/>
</dbReference>
<evidence type="ECO:0000313" key="1">
    <source>
        <dbReference type="EMBL" id="BAG76949.1"/>
    </source>
</evidence>
<dbReference type="EMBL" id="AP009240">
    <property type="protein sequence ID" value="BAG76949.1"/>
    <property type="molecule type" value="Genomic_DNA"/>
</dbReference>
<dbReference type="AlphaFoldDB" id="A0A979H1V9"/>
<protein>
    <submittedName>
        <fullName evidence="1">Uncharacterized protein</fullName>
    </submittedName>
</protein>
<proteinExistence type="predicted"/>
<organism evidence="1 2">
    <name type="scientific">Escherichia coli (strain SE11)</name>
    <dbReference type="NCBI Taxonomy" id="409438"/>
    <lineage>
        <taxon>Bacteria</taxon>
        <taxon>Pseudomonadati</taxon>
        <taxon>Pseudomonadota</taxon>
        <taxon>Gammaproteobacteria</taxon>
        <taxon>Enterobacterales</taxon>
        <taxon>Enterobacteriaceae</taxon>
        <taxon>Escherichia</taxon>
    </lineage>
</organism>
<evidence type="ECO:0000313" key="2">
    <source>
        <dbReference type="Proteomes" id="UP000008199"/>
    </source>
</evidence>
<reference evidence="1 2" key="1">
    <citation type="journal article" date="2008" name="DNA Res.">
        <title>Complete genome sequence and comparative analysis of the wild-type commensal Escherichia coli strain SE11 isolated from a healthy adult.</title>
        <authorList>
            <person name="Oshima K."/>
            <person name="Toh H."/>
            <person name="Ogura Y."/>
            <person name="Sasamoto H."/>
            <person name="Morita H."/>
            <person name="Park S.-H."/>
            <person name="Ooka T."/>
            <person name="Iyoda S."/>
            <person name="Taylor T.D."/>
            <person name="Hayashi T."/>
            <person name="Itoh K."/>
            <person name="Hattori M."/>
        </authorList>
    </citation>
    <scope>NUCLEOTIDE SEQUENCE [LARGE SCALE GENOMIC DNA]</scope>
    <source>
        <strain evidence="1 2">SE11</strain>
    </source>
</reference>
<gene>
    <name evidence="1" type="ordered locus">ECSE_1425</name>
</gene>
<dbReference type="KEGG" id="ecy:ECSE_1425"/>
<name>A0A979H1V9_ECOSE</name>
<accession>A0A979H1V9</accession>